<organism evidence="2 3">
    <name type="scientific">Anopheles maculatus</name>
    <dbReference type="NCBI Taxonomy" id="74869"/>
    <lineage>
        <taxon>Eukaryota</taxon>
        <taxon>Metazoa</taxon>
        <taxon>Ecdysozoa</taxon>
        <taxon>Arthropoda</taxon>
        <taxon>Hexapoda</taxon>
        <taxon>Insecta</taxon>
        <taxon>Pterygota</taxon>
        <taxon>Neoptera</taxon>
        <taxon>Endopterygota</taxon>
        <taxon>Diptera</taxon>
        <taxon>Nematocera</taxon>
        <taxon>Culicoidea</taxon>
        <taxon>Culicidae</taxon>
        <taxon>Anophelinae</taxon>
        <taxon>Anopheles</taxon>
        <taxon>Anopheles maculatus group</taxon>
    </lineage>
</organism>
<proteinExistence type="predicted"/>
<dbReference type="EnsemblMetazoa" id="AMAM003110-RA">
    <property type="protein sequence ID" value="AMAM003110-PA"/>
    <property type="gene ID" value="AMAM003110"/>
</dbReference>
<feature type="compositionally biased region" description="Polar residues" evidence="1">
    <location>
        <begin position="440"/>
        <end position="451"/>
    </location>
</feature>
<protein>
    <submittedName>
        <fullName evidence="2">Uncharacterized protein</fullName>
    </submittedName>
</protein>
<sequence>MDDDDSLVHQLENQIQKLGSIEQMPELMEKSRIFLTHFIKLYKTVPENVINDYYFQTLYLCETAIWKCDVTERNKTVLDNILKTILETIHSGYLSTKMVIESLDTLYRIMCNLYHLEVVQAHPMLCKKLDLEQPRVVCTYEKITIVGIAIEQYDLRINVVDINELSELAEFVSPLLNSVTFVRKNVSPVPEPICDETVIRHEKFYNTLDLASGTSLEEDNDPIPKSAVPKHNSQIVSAAKLKHDSPPKMLEVRENGHNKENRDESSHLSDSSTTNFQPFDTIWKQKLLQHTNKKTELPLTYDPYDIKRMRDEKMDQPQDTFSKRCKNGRKNGRTENVDKRPIYMQCSTPTKSRRTTFAKSLINEELSSICDASSDESIDNEENDATYVPYSMLSTVGMRGRASKKGSKRQSIPSTCAQPTKKSNTKMIRTKPPLLGTGPNRKTQIGDISSSTPHVETAMQAVVSRNDVPTCATIAPYTMLSQVQPRGGNDGGNRKSGELPSPPTASCGMRKRLNSKHTTTTQTTTTKTTTTKTTAVGLATCPVTGPAEDTTMQEHTLTMPPSEILPCHATEKLECRALYTVEKHQEYRVHHTVNEAESFVHALSEGDRRQALAYARKIVDILTHGM</sequence>
<keyword evidence="3" id="KW-1185">Reference proteome</keyword>
<reference evidence="2" key="2">
    <citation type="submission" date="2020-05" db="UniProtKB">
        <authorList>
            <consortium name="EnsemblMetazoa"/>
        </authorList>
    </citation>
    <scope>IDENTIFICATION</scope>
    <source>
        <strain evidence="2">maculatus3</strain>
    </source>
</reference>
<feature type="region of interest" description="Disordered" evidence="1">
    <location>
        <begin position="482"/>
        <end position="531"/>
    </location>
</feature>
<name>A0A182SAW4_9DIPT</name>
<dbReference type="AlphaFoldDB" id="A0A182SAW4"/>
<feature type="region of interest" description="Disordered" evidence="1">
    <location>
        <begin position="400"/>
        <end position="451"/>
    </location>
</feature>
<evidence type="ECO:0000313" key="2">
    <source>
        <dbReference type="EnsemblMetazoa" id="AMAM003110-PA"/>
    </source>
</evidence>
<evidence type="ECO:0000256" key="1">
    <source>
        <dbReference type="SAM" id="MobiDB-lite"/>
    </source>
</evidence>
<dbReference type="Proteomes" id="UP000075901">
    <property type="component" value="Unassembled WGS sequence"/>
</dbReference>
<accession>A0A182SAW4</accession>
<feature type="compositionally biased region" description="Low complexity" evidence="1">
    <location>
        <begin position="518"/>
        <end position="531"/>
    </location>
</feature>
<dbReference type="VEuPathDB" id="VectorBase:AMAM003110"/>
<reference evidence="3" key="1">
    <citation type="submission" date="2013-09" db="EMBL/GenBank/DDBJ databases">
        <title>The Genome Sequence of Anopheles maculatus species B.</title>
        <authorList>
            <consortium name="The Broad Institute Genomics Platform"/>
            <person name="Neafsey D.E."/>
            <person name="Besansky N."/>
            <person name="Howell P."/>
            <person name="Walton C."/>
            <person name="Young S.K."/>
            <person name="Zeng Q."/>
            <person name="Gargeya S."/>
            <person name="Fitzgerald M."/>
            <person name="Haas B."/>
            <person name="Abouelleil A."/>
            <person name="Allen A.W."/>
            <person name="Alvarado L."/>
            <person name="Arachchi H.M."/>
            <person name="Berlin A.M."/>
            <person name="Chapman S.B."/>
            <person name="Gainer-Dewar J."/>
            <person name="Goldberg J."/>
            <person name="Griggs A."/>
            <person name="Gujja S."/>
            <person name="Hansen M."/>
            <person name="Howarth C."/>
            <person name="Imamovic A."/>
            <person name="Ireland A."/>
            <person name="Larimer J."/>
            <person name="McCowan C."/>
            <person name="Murphy C."/>
            <person name="Pearson M."/>
            <person name="Poon T.W."/>
            <person name="Priest M."/>
            <person name="Roberts A."/>
            <person name="Saif S."/>
            <person name="Shea T."/>
            <person name="Sisk P."/>
            <person name="Sykes S."/>
            <person name="Wortman J."/>
            <person name="Nusbaum C."/>
            <person name="Birren B."/>
        </authorList>
    </citation>
    <scope>NUCLEOTIDE SEQUENCE [LARGE SCALE GENOMIC DNA]</scope>
    <source>
        <strain evidence="3">maculatus3</strain>
    </source>
</reference>
<evidence type="ECO:0000313" key="3">
    <source>
        <dbReference type="Proteomes" id="UP000075901"/>
    </source>
</evidence>
<feature type="region of interest" description="Disordered" evidence="1">
    <location>
        <begin position="313"/>
        <end position="337"/>
    </location>
</feature>
<feature type="compositionally biased region" description="Polar residues" evidence="1">
    <location>
        <begin position="409"/>
        <end position="427"/>
    </location>
</feature>